<evidence type="ECO:0000313" key="9">
    <source>
        <dbReference type="EMBL" id="TCV97902.1"/>
    </source>
</evidence>
<feature type="transmembrane region" description="Helical" evidence="8">
    <location>
        <begin position="183"/>
        <end position="200"/>
    </location>
</feature>
<sequence length="566" mass="63415">MSLEICLSFVVTFIISLILVPIVSKVSKKLGIIAHTNKRTIHKGIIARTGGYAIYASFLIGTMIFLKTDIQINSILIGGFIVFLTGFYDDIHDLSPKFKMLGQIIAALVVIVYGGISLKGFIIPFLPSSFSHVIAIIITIGWIVGISNAVNLIDGLDGLCGGISIIVLVTISLTSLTYGRTDISSLSLLLAGAIGGFLVYNFHPASVFLGDCGALFIGYMIAVISLLGFGYKSSSFFTLGAPIVVLMVPIMDTLIAIIRRKVHHKSFSEADKNHLHHKLMFSLELGQTKSVLILYVVTILFSLCSYIYLYDKIAATILFLTLMLLFEVFVEATNMIDRKYKPVLTIMNIFIKSEYLPSIKDTKPYRRIVERAKKKYAVIALIVIAIIFSLVFAFNKQNSTPTHKPVQTVEYKEADNETELMSDIYNQLKTAIERNNKPDIRQDVAAYFLADYFTLSNKKENQIGGIHYFYSDKKDDFTAYAKNGYYKNANTFIKNQTDLPEVIHYDIISNQDSYKALSGLEDYSYYDVRIKITFADVNPILNVEEYTTTVTLIEKNQRFSVVAMEE</sequence>
<feature type="transmembrane region" description="Helical" evidence="8">
    <location>
        <begin position="376"/>
        <end position="394"/>
    </location>
</feature>
<evidence type="ECO:0000256" key="4">
    <source>
        <dbReference type="ARBA" id="ARBA00022692"/>
    </source>
</evidence>
<dbReference type="Proteomes" id="UP000295515">
    <property type="component" value="Unassembled WGS sequence"/>
</dbReference>
<dbReference type="GO" id="GO:0044038">
    <property type="term" value="P:cell wall macromolecule biosynthetic process"/>
    <property type="evidence" value="ECO:0007669"/>
    <property type="project" value="TreeGrafter"/>
</dbReference>
<keyword evidence="3 9" id="KW-0808">Transferase</keyword>
<dbReference type="PANTHER" id="PTHR22926">
    <property type="entry name" value="PHOSPHO-N-ACETYLMURAMOYL-PENTAPEPTIDE-TRANSFERASE"/>
    <property type="match status" value="1"/>
</dbReference>
<feature type="transmembrane region" description="Helical" evidence="8">
    <location>
        <begin position="129"/>
        <end position="146"/>
    </location>
</feature>
<feature type="transmembrane region" description="Helical" evidence="8">
    <location>
        <begin position="290"/>
        <end position="308"/>
    </location>
</feature>
<feature type="binding site" evidence="7">
    <location>
        <position position="151"/>
    </location>
    <ligand>
        <name>Mg(2+)</name>
        <dbReference type="ChEBI" id="CHEBI:18420"/>
    </ligand>
</feature>
<keyword evidence="7" id="KW-0460">Magnesium</keyword>
<keyword evidence="6 8" id="KW-0472">Membrane</keyword>
<feature type="binding site" evidence="7">
    <location>
        <position position="211"/>
    </location>
    <ligand>
        <name>Mg(2+)</name>
        <dbReference type="ChEBI" id="CHEBI:18420"/>
    </ligand>
</feature>
<feature type="transmembrane region" description="Helical" evidence="8">
    <location>
        <begin position="6"/>
        <end position="24"/>
    </location>
</feature>
<evidence type="ECO:0000256" key="3">
    <source>
        <dbReference type="ARBA" id="ARBA00022679"/>
    </source>
</evidence>
<comment type="subcellular location">
    <subcellularLocation>
        <location evidence="1">Cell membrane</location>
        <topology evidence="1">Multi-pass membrane protein</topology>
    </subcellularLocation>
</comment>
<protein>
    <submittedName>
        <fullName evidence="9">UDP-N-acetylmuramyl pentapeptide phosphotransferase/UDP-N-acetylglucosamine-1-phosphate transferase</fullName>
    </submittedName>
</protein>
<name>A0A4R3YZA9_9FIRM</name>
<reference evidence="9 10" key="1">
    <citation type="submission" date="2019-03" db="EMBL/GenBank/DDBJ databases">
        <title>Genomic Encyclopedia of Type Strains, Phase IV (KMG-IV): sequencing the most valuable type-strain genomes for metagenomic binning, comparative biology and taxonomic classification.</title>
        <authorList>
            <person name="Goeker M."/>
        </authorList>
    </citation>
    <scope>NUCLEOTIDE SEQUENCE [LARGE SCALE GENOMIC DNA]</scope>
    <source>
        <strain evidence="9 10">DSM 29487</strain>
    </source>
</reference>
<evidence type="ECO:0000256" key="7">
    <source>
        <dbReference type="PIRSR" id="PIRSR600715-1"/>
    </source>
</evidence>
<evidence type="ECO:0000256" key="8">
    <source>
        <dbReference type="SAM" id="Phobius"/>
    </source>
</evidence>
<organism evidence="9 10">
    <name type="scientific">Longibaculum muris</name>
    <dbReference type="NCBI Taxonomy" id="1796628"/>
    <lineage>
        <taxon>Bacteria</taxon>
        <taxon>Bacillati</taxon>
        <taxon>Bacillota</taxon>
        <taxon>Erysipelotrichia</taxon>
        <taxon>Erysipelotrichales</taxon>
        <taxon>Coprobacillaceae</taxon>
        <taxon>Longibaculum</taxon>
    </lineage>
</organism>
<dbReference type="CDD" id="cd06853">
    <property type="entry name" value="GT_WecA_like"/>
    <property type="match status" value="1"/>
</dbReference>
<evidence type="ECO:0000313" key="10">
    <source>
        <dbReference type="Proteomes" id="UP000295515"/>
    </source>
</evidence>
<dbReference type="GO" id="GO:0016780">
    <property type="term" value="F:phosphotransferase activity, for other substituted phosphate groups"/>
    <property type="evidence" value="ECO:0007669"/>
    <property type="project" value="InterPro"/>
</dbReference>
<gene>
    <name evidence="9" type="ORF">EDD60_11470</name>
</gene>
<dbReference type="GO" id="GO:0009103">
    <property type="term" value="P:lipopolysaccharide biosynthetic process"/>
    <property type="evidence" value="ECO:0007669"/>
    <property type="project" value="TreeGrafter"/>
</dbReference>
<feature type="transmembrane region" description="Helical" evidence="8">
    <location>
        <begin position="158"/>
        <end position="177"/>
    </location>
</feature>
<evidence type="ECO:0000256" key="1">
    <source>
        <dbReference type="ARBA" id="ARBA00004651"/>
    </source>
</evidence>
<dbReference type="GO" id="GO:0046872">
    <property type="term" value="F:metal ion binding"/>
    <property type="evidence" value="ECO:0007669"/>
    <property type="project" value="UniProtKB-KW"/>
</dbReference>
<dbReference type="PANTHER" id="PTHR22926:SF3">
    <property type="entry name" value="UNDECAPRENYL-PHOSPHATE ALPHA-N-ACETYLGLUCOSAMINYL 1-PHOSPHATE TRANSFERASE"/>
    <property type="match status" value="1"/>
</dbReference>
<feature type="transmembrane region" description="Helical" evidence="8">
    <location>
        <begin position="100"/>
        <end position="123"/>
    </location>
</feature>
<accession>A0A4R3YZA9</accession>
<evidence type="ECO:0000256" key="6">
    <source>
        <dbReference type="ARBA" id="ARBA00023136"/>
    </source>
</evidence>
<feature type="transmembrane region" description="Helical" evidence="8">
    <location>
        <begin position="207"/>
        <end position="230"/>
    </location>
</feature>
<evidence type="ECO:0000256" key="5">
    <source>
        <dbReference type="ARBA" id="ARBA00022989"/>
    </source>
</evidence>
<feature type="transmembrane region" description="Helical" evidence="8">
    <location>
        <begin position="236"/>
        <end position="258"/>
    </location>
</feature>
<evidence type="ECO:0000256" key="2">
    <source>
        <dbReference type="ARBA" id="ARBA00022475"/>
    </source>
</evidence>
<dbReference type="InterPro" id="IPR000715">
    <property type="entry name" value="Glycosyl_transferase_4"/>
</dbReference>
<keyword evidence="7" id="KW-0479">Metal-binding</keyword>
<feature type="transmembrane region" description="Helical" evidence="8">
    <location>
        <begin position="45"/>
        <end position="66"/>
    </location>
</feature>
<dbReference type="GO" id="GO:0005886">
    <property type="term" value="C:plasma membrane"/>
    <property type="evidence" value="ECO:0007669"/>
    <property type="project" value="UniProtKB-SubCell"/>
</dbReference>
<feature type="transmembrane region" description="Helical" evidence="8">
    <location>
        <begin position="314"/>
        <end position="332"/>
    </location>
</feature>
<comment type="caution">
    <text evidence="9">The sequence shown here is derived from an EMBL/GenBank/DDBJ whole genome shotgun (WGS) entry which is preliminary data.</text>
</comment>
<dbReference type="RefSeq" id="WP_066447024.1">
    <property type="nucleotide sequence ID" value="NZ_CAUWFI010000005.1"/>
</dbReference>
<dbReference type="InterPro" id="IPR018480">
    <property type="entry name" value="PNAcMuramoyl-5peptid_Trfase_CS"/>
</dbReference>
<proteinExistence type="predicted"/>
<feature type="transmembrane region" description="Helical" evidence="8">
    <location>
        <begin position="72"/>
        <end position="88"/>
    </location>
</feature>
<dbReference type="Pfam" id="PF00953">
    <property type="entry name" value="Glycos_transf_4"/>
    <property type="match status" value="1"/>
</dbReference>
<dbReference type="EMBL" id="SMCQ01000014">
    <property type="protein sequence ID" value="TCV97902.1"/>
    <property type="molecule type" value="Genomic_DNA"/>
</dbReference>
<dbReference type="GO" id="GO:0071555">
    <property type="term" value="P:cell wall organization"/>
    <property type="evidence" value="ECO:0007669"/>
    <property type="project" value="TreeGrafter"/>
</dbReference>
<keyword evidence="2" id="KW-1003">Cell membrane</keyword>
<dbReference type="AlphaFoldDB" id="A0A4R3YZA9"/>
<keyword evidence="10" id="KW-1185">Reference proteome</keyword>
<keyword evidence="5 8" id="KW-1133">Transmembrane helix</keyword>
<comment type="cofactor">
    <cofactor evidence="7">
        <name>Mg(2+)</name>
        <dbReference type="ChEBI" id="CHEBI:18420"/>
    </cofactor>
</comment>
<dbReference type="GeneID" id="98915807"/>
<keyword evidence="4 8" id="KW-0812">Transmembrane</keyword>
<dbReference type="PROSITE" id="PS01348">
    <property type="entry name" value="MRAY_2"/>
    <property type="match status" value="1"/>
</dbReference>